<keyword evidence="2" id="KW-1185">Reference proteome</keyword>
<evidence type="ECO:0000313" key="1">
    <source>
        <dbReference type="EMBL" id="WSE27409.1"/>
    </source>
</evidence>
<dbReference type="CDD" id="cd07821">
    <property type="entry name" value="PYR_PYL_RCAR_like"/>
    <property type="match status" value="1"/>
</dbReference>
<sequence length="135" mass="14612">METVRLSKHIAADPDVVWARIADFHNVHTWFPATKSCEPAPGLVDTRRVTTETGAVALEELVESSMSTRTQRWRILGDNGPIRNYEAAFVVRAEPAGGAVVEYTAGFTAPDGVRPFVEATFQAALDNLASLLADG</sequence>
<dbReference type="PANTHER" id="PTHR39332:SF7">
    <property type="entry name" value="SRPBCC FAMILY PROTEIN"/>
    <property type="match status" value="1"/>
</dbReference>
<dbReference type="Proteomes" id="UP001330812">
    <property type="component" value="Chromosome"/>
</dbReference>
<dbReference type="EMBL" id="CP142149">
    <property type="protein sequence ID" value="WSE27409.1"/>
    <property type="molecule type" value="Genomic_DNA"/>
</dbReference>
<dbReference type="InterPro" id="IPR023393">
    <property type="entry name" value="START-like_dom_sf"/>
</dbReference>
<dbReference type="RefSeq" id="WP_326566422.1">
    <property type="nucleotide sequence ID" value="NZ_CP142149.1"/>
</dbReference>
<accession>A0ABZ1I181</accession>
<dbReference type="Gene3D" id="3.30.530.20">
    <property type="match status" value="1"/>
</dbReference>
<dbReference type="InterPro" id="IPR019587">
    <property type="entry name" value="Polyketide_cyclase/dehydratase"/>
</dbReference>
<dbReference type="SUPFAM" id="SSF55961">
    <property type="entry name" value="Bet v1-like"/>
    <property type="match status" value="1"/>
</dbReference>
<proteinExistence type="predicted"/>
<organism evidence="1 2">
    <name type="scientific">Amycolatopsis rhabdoformis</name>
    <dbReference type="NCBI Taxonomy" id="1448059"/>
    <lineage>
        <taxon>Bacteria</taxon>
        <taxon>Bacillati</taxon>
        <taxon>Actinomycetota</taxon>
        <taxon>Actinomycetes</taxon>
        <taxon>Pseudonocardiales</taxon>
        <taxon>Pseudonocardiaceae</taxon>
        <taxon>Amycolatopsis</taxon>
    </lineage>
</organism>
<reference evidence="1 2" key="1">
    <citation type="journal article" date="2015" name="Int. J. Syst. Evol. Microbiol.">
        <title>Amycolatopsis rhabdoformis sp. nov., an actinomycete isolated from a tropical forest soil.</title>
        <authorList>
            <person name="Souza W.R."/>
            <person name="Silva R.E."/>
            <person name="Goodfellow M."/>
            <person name="Busarakam K."/>
            <person name="Figueiro F.S."/>
            <person name="Ferreira D."/>
            <person name="Rodrigues-Filho E."/>
            <person name="Moraes L.A.B."/>
            <person name="Zucchi T.D."/>
        </authorList>
    </citation>
    <scope>NUCLEOTIDE SEQUENCE [LARGE SCALE GENOMIC DNA]</scope>
    <source>
        <strain evidence="1 2">NCIMB 14900</strain>
    </source>
</reference>
<gene>
    <name evidence="1" type="ORF">VSH64_31695</name>
</gene>
<dbReference type="PANTHER" id="PTHR39332">
    <property type="entry name" value="BLL4707 PROTEIN"/>
    <property type="match status" value="1"/>
</dbReference>
<name>A0ABZ1I181_9PSEU</name>
<evidence type="ECO:0000313" key="2">
    <source>
        <dbReference type="Proteomes" id="UP001330812"/>
    </source>
</evidence>
<dbReference type="Pfam" id="PF10604">
    <property type="entry name" value="Polyketide_cyc2"/>
    <property type="match status" value="1"/>
</dbReference>
<protein>
    <submittedName>
        <fullName evidence="1">SRPBCC family protein</fullName>
    </submittedName>
</protein>